<sequence length="66" mass="7674">MKVGKIIEAQQPGVHKNLNRGRKHNRKKSRRGNKENLSFSDVMNLMKHDSYRRGRGGSIKQKTWGK</sequence>
<protein>
    <submittedName>
        <fullName evidence="2">Uncharacterized protein</fullName>
    </submittedName>
</protein>
<proteinExistence type="predicted"/>
<dbReference type="EMBL" id="SXDP01000016">
    <property type="protein sequence ID" value="NEZ47945.1"/>
    <property type="molecule type" value="Genomic_DNA"/>
</dbReference>
<evidence type="ECO:0000313" key="3">
    <source>
        <dbReference type="Proteomes" id="UP000473885"/>
    </source>
</evidence>
<dbReference type="RefSeq" id="WP_163249879.1">
    <property type="nucleotide sequence ID" value="NZ_SXDP01000016.1"/>
</dbReference>
<dbReference type="Proteomes" id="UP000473885">
    <property type="component" value="Unassembled WGS sequence"/>
</dbReference>
<keyword evidence="3" id="KW-1185">Reference proteome</keyword>
<name>A0A6M0RCC2_9CLOT</name>
<gene>
    <name evidence="2" type="ORF">FDF74_12210</name>
</gene>
<feature type="compositionally biased region" description="Basic residues" evidence="1">
    <location>
        <begin position="17"/>
        <end position="31"/>
    </location>
</feature>
<dbReference type="AlphaFoldDB" id="A0A6M0RCC2"/>
<comment type="caution">
    <text evidence="2">The sequence shown here is derived from an EMBL/GenBank/DDBJ whole genome shotgun (WGS) entry which is preliminary data.</text>
</comment>
<reference evidence="2 3" key="1">
    <citation type="submission" date="2019-04" db="EMBL/GenBank/DDBJ databases">
        <title>Genome sequencing of Clostridium botulinum Groups I-IV and Clostridium butyricum.</title>
        <authorList>
            <person name="Brunt J."/>
            <person name="Van Vliet A.H.M."/>
            <person name="Stringer S.C."/>
            <person name="Carter A.T."/>
            <person name="Peck M.W."/>
        </authorList>
    </citation>
    <scope>NUCLEOTIDE SEQUENCE [LARGE SCALE GENOMIC DNA]</scope>
    <source>
        <strain evidence="2 3">IFR 18/094</strain>
    </source>
</reference>
<evidence type="ECO:0000256" key="1">
    <source>
        <dbReference type="SAM" id="MobiDB-lite"/>
    </source>
</evidence>
<feature type="region of interest" description="Disordered" evidence="1">
    <location>
        <begin position="1"/>
        <end position="66"/>
    </location>
</feature>
<organism evidence="2 3">
    <name type="scientific">Clostridium niameyense</name>
    <dbReference type="NCBI Taxonomy" id="1622073"/>
    <lineage>
        <taxon>Bacteria</taxon>
        <taxon>Bacillati</taxon>
        <taxon>Bacillota</taxon>
        <taxon>Clostridia</taxon>
        <taxon>Eubacteriales</taxon>
        <taxon>Clostridiaceae</taxon>
        <taxon>Clostridium</taxon>
    </lineage>
</organism>
<accession>A0A6M0RCC2</accession>
<evidence type="ECO:0000313" key="2">
    <source>
        <dbReference type="EMBL" id="NEZ47945.1"/>
    </source>
</evidence>